<feature type="compositionally biased region" description="Basic and acidic residues" evidence="1">
    <location>
        <begin position="22"/>
        <end position="32"/>
    </location>
</feature>
<feature type="region of interest" description="Disordered" evidence="1">
    <location>
        <begin position="1"/>
        <end position="101"/>
    </location>
</feature>
<feature type="compositionally biased region" description="Polar residues" evidence="1">
    <location>
        <begin position="89"/>
        <end position="98"/>
    </location>
</feature>
<dbReference type="EMBL" id="GISG01076824">
    <property type="protein sequence ID" value="MBA4631183.1"/>
    <property type="molecule type" value="Transcribed_RNA"/>
</dbReference>
<name>A0A7C9D486_OPUST</name>
<organism evidence="2">
    <name type="scientific">Opuntia streptacantha</name>
    <name type="common">Prickly pear cactus</name>
    <name type="synonym">Opuntia cardona</name>
    <dbReference type="NCBI Taxonomy" id="393608"/>
    <lineage>
        <taxon>Eukaryota</taxon>
        <taxon>Viridiplantae</taxon>
        <taxon>Streptophyta</taxon>
        <taxon>Embryophyta</taxon>
        <taxon>Tracheophyta</taxon>
        <taxon>Spermatophyta</taxon>
        <taxon>Magnoliopsida</taxon>
        <taxon>eudicotyledons</taxon>
        <taxon>Gunneridae</taxon>
        <taxon>Pentapetalae</taxon>
        <taxon>Caryophyllales</taxon>
        <taxon>Cactineae</taxon>
        <taxon>Cactaceae</taxon>
        <taxon>Opuntioideae</taxon>
        <taxon>Opuntia</taxon>
    </lineage>
</organism>
<reference evidence="2" key="2">
    <citation type="submission" date="2020-07" db="EMBL/GenBank/DDBJ databases">
        <authorList>
            <person name="Vera ALvarez R."/>
            <person name="Arias-Moreno D.M."/>
            <person name="Jimenez-Jacinto V."/>
            <person name="Jimenez-Bremont J.F."/>
            <person name="Swaminathan K."/>
            <person name="Moose S.P."/>
            <person name="Guerrero-Gonzalez M.L."/>
            <person name="Marino-Ramirez L."/>
            <person name="Landsman D."/>
            <person name="Rodriguez-Kessler M."/>
            <person name="Delgado-Sanchez P."/>
        </authorList>
    </citation>
    <scope>NUCLEOTIDE SEQUENCE</scope>
    <source>
        <tissue evidence="2">Cladode</tissue>
    </source>
</reference>
<reference evidence="2" key="1">
    <citation type="journal article" date="2013" name="J. Plant Res.">
        <title>Effect of fungi and light on seed germination of three Opuntia species from semiarid lands of central Mexico.</title>
        <authorList>
            <person name="Delgado-Sanchez P."/>
            <person name="Jimenez-Bremont J.F."/>
            <person name="Guerrero-Gonzalez Mde L."/>
            <person name="Flores J."/>
        </authorList>
    </citation>
    <scope>NUCLEOTIDE SEQUENCE</scope>
    <source>
        <tissue evidence="2">Cladode</tissue>
    </source>
</reference>
<sequence>MANVECQLNDQKSTTLPSQGVERADSKQRDRVLSPQAGNLPKKGHDGSVSAESPPGFEKGRNAKPSKHNPKRQQHTVERRMTRSRMQMEESNSQGTTESMRKLAEESLAIGEILGLKIIAGKEEAIRCITDSLKVEKKRKSKLN</sequence>
<protein>
    <submittedName>
        <fullName evidence="2">Uncharacterized protein</fullName>
    </submittedName>
</protein>
<feature type="compositionally biased region" description="Basic residues" evidence="1">
    <location>
        <begin position="62"/>
        <end position="74"/>
    </location>
</feature>
<proteinExistence type="predicted"/>
<evidence type="ECO:0000313" key="2">
    <source>
        <dbReference type="EMBL" id="MBA4631183.1"/>
    </source>
</evidence>
<feature type="compositionally biased region" description="Polar residues" evidence="1">
    <location>
        <begin position="1"/>
        <end position="18"/>
    </location>
</feature>
<evidence type="ECO:0000256" key="1">
    <source>
        <dbReference type="SAM" id="MobiDB-lite"/>
    </source>
</evidence>
<dbReference type="AlphaFoldDB" id="A0A7C9D486"/>
<accession>A0A7C9D486</accession>